<dbReference type="AlphaFoldDB" id="A0A371IAZ9"/>
<evidence type="ECO:0000256" key="1">
    <source>
        <dbReference type="SAM" id="MobiDB-lite"/>
    </source>
</evidence>
<accession>A0A371IAZ9</accession>
<feature type="compositionally biased region" description="Basic and acidic residues" evidence="1">
    <location>
        <begin position="16"/>
        <end position="27"/>
    </location>
</feature>
<keyword evidence="3" id="KW-1185">Reference proteome</keyword>
<dbReference type="EMBL" id="QJKJ01000512">
    <property type="protein sequence ID" value="RDY12206.1"/>
    <property type="molecule type" value="Genomic_DNA"/>
</dbReference>
<organism evidence="2 3">
    <name type="scientific">Mucuna pruriens</name>
    <name type="common">Velvet bean</name>
    <name type="synonym">Dolichos pruriens</name>
    <dbReference type="NCBI Taxonomy" id="157652"/>
    <lineage>
        <taxon>Eukaryota</taxon>
        <taxon>Viridiplantae</taxon>
        <taxon>Streptophyta</taxon>
        <taxon>Embryophyta</taxon>
        <taxon>Tracheophyta</taxon>
        <taxon>Spermatophyta</taxon>
        <taxon>Magnoliopsida</taxon>
        <taxon>eudicotyledons</taxon>
        <taxon>Gunneridae</taxon>
        <taxon>Pentapetalae</taxon>
        <taxon>rosids</taxon>
        <taxon>fabids</taxon>
        <taxon>Fabales</taxon>
        <taxon>Fabaceae</taxon>
        <taxon>Papilionoideae</taxon>
        <taxon>50 kb inversion clade</taxon>
        <taxon>NPAAA clade</taxon>
        <taxon>indigoferoid/millettioid clade</taxon>
        <taxon>Phaseoleae</taxon>
        <taxon>Mucuna</taxon>
    </lineage>
</organism>
<evidence type="ECO:0000313" key="3">
    <source>
        <dbReference type="Proteomes" id="UP000257109"/>
    </source>
</evidence>
<evidence type="ECO:0000313" key="2">
    <source>
        <dbReference type="EMBL" id="RDY12206.1"/>
    </source>
</evidence>
<reference evidence="2" key="1">
    <citation type="submission" date="2018-05" db="EMBL/GenBank/DDBJ databases">
        <title>Draft genome of Mucuna pruriens seed.</title>
        <authorList>
            <person name="Nnadi N.E."/>
            <person name="Vos R."/>
            <person name="Hasami M.H."/>
            <person name="Devisetty U.K."/>
            <person name="Aguiy J.C."/>
        </authorList>
    </citation>
    <scope>NUCLEOTIDE SEQUENCE [LARGE SCALE GENOMIC DNA]</scope>
    <source>
        <strain evidence="2">JCA_2017</strain>
    </source>
</reference>
<feature type="compositionally biased region" description="Basic residues" evidence="1">
    <location>
        <begin position="1"/>
        <end position="15"/>
    </location>
</feature>
<protein>
    <submittedName>
        <fullName evidence="2">Uncharacterized protein</fullName>
    </submittedName>
</protein>
<gene>
    <name evidence="2" type="ORF">CR513_03039</name>
</gene>
<name>A0A371IAZ9_MUCPR</name>
<proteinExistence type="predicted"/>
<feature type="non-terminal residue" evidence="2">
    <location>
        <position position="1"/>
    </location>
</feature>
<dbReference type="OrthoDB" id="1934635at2759"/>
<sequence length="117" mass="13994">MKLKGKRKRKRNKERKKQEYNEREREPSLSGKSKNKEEKGKKSMIVCHEEVRKVLLAKREPLRLKTSLREFQNVFSKDVPHRLPPLRGTKHHMDLTLRATLPNRVAYRTNPRKAKEI</sequence>
<comment type="caution">
    <text evidence="2">The sequence shown here is derived from an EMBL/GenBank/DDBJ whole genome shotgun (WGS) entry which is preliminary data.</text>
</comment>
<dbReference type="Proteomes" id="UP000257109">
    <property type="component" value="Unassembled WGS sequence"/>
</dbReference>
<feature type="region of interest" description="Disordered" evidence="1">
    <location>
        <begin position="1"/>
        <end position="42"/>
    </location>
</feature>